<accession>A0AAJ5NEQ7</accession>
<protein>
    <submittedName>
        <fullName evidence="1">Uncharacterized protein encoded in hypervariable junctions of pilus gene clusters,HicB family</fullName>
    </submittedName>
</protein>
<name>A0AAJ5NEQ7_9BURK</name>
<dbReference type="AlphaFoldDB" id="A0AAJ5NEQ7"/>
<gene>
    <name evidence="1" type="ORF">BSTAB16_4100</name>
</gene>
<dbReference type="Pfam" id="PF05534">
    <property type="entry name" value="HicB"/>
    <property type="match status" value="1"/>
</dbReference>
<dbReference type="GeneID" id="71056540"/>
<dbReference type="RefSeq" id="WP_122169594.1">
    <property type="nucleotide sequence ID" value="NZ_LR025743.1"/>
</dbReference>
<dbReference type="InterPro" id="IPR008651">
    <property type="entry name" value="Uncharacterised_HicB"/>
</dbReference>
<evidence type="ECO:0000313" key="2">
    <source>
        <dbReference type="Proteomes" id="UP000268684"/>
    </source>
</evidence>
<keyword evidence="2" id="KW-1185">Reference proteome</keyword>
<dbReference type="EMBL" id="LR025743">
    <property type="protein sequence ID" value="VBB13914.1"/>
    <property type="molecule type" value="Genomic_DNA"/>
</dbReference>
<dbReference type="Proteomes" id="UP000268684">
    <property type="component" value="Chromosome II"/>
</dbReference>
<dbReference type="SUPFAM" id="SSF143100">
    <property type="entry name" value="TTHA1013/TTHA0281-like"/>
    <property type="match status" value="1"/>
</dbReference>
<proteinExistence type="predicted"/>
<sequence>MNNAMSYKGYFARIDFDGRDNIFVGHVLGVDDKISFHGETVDELSRDFHAAVDHYLDDCKRAGREPQKAASGKLMLRIDPTVHATVGIAAALLDESINQWSEEVLGRAAREVLERAGYKSSDIRSEALTGSSRDA</sequence>
<dbReference type="InterPro" id="IPR035069">
    <property type="entry name" value="TTHA1013/TTHA0281-like"/>
</dbReference>
<evidence type="ECO:0000313" key="1">
    <source>
        <dbReference type="EMBL" id="VBB13914.1"/>
    </source>
</evidence>
<reference evidence="1 2" key="1">
    <citation type="submission" date="2017-11" db="EMBL/GenBank/DDBJ databases">
        <authorList>
            <person name="Seth-Smith MB H."/>
        </authorList>
    </citation>
    <scope>NUCLEOTIDE SEQUENCE [LARGE SCALE GENOMIC DNA]</scope>
    <source>
        <strain evidence="1">E</strain>
    </source>
</reference>
<organism evidence="1 2">
    <name type="scientific">Burkholderia stabilis</name>
    <dbReference type="NCBI Taxonomy" id="95485"/>
    <lineage>
        <taxon>Bacteria</taxon>
        <taxon>Pseudomonadati</taxon>
        <taxon>Pseudomonadota</taxon>
        <taxon>Betaproteobacteria</taxon>
        <taxon>Burkholderiales</taxon>
        <taxon>Burkholderiaceae</taxon>
        <taxon>Burkholderia</taxon>
        <taxon>Burkholderia cepacia complex</taxon>
    </lineage>
</organism>